<sequence length="12" mass="1462">MTLLRRQRSTCP</sequence>
<evidence type="ECO:0000313" key="1">
    <source>
        <dbReference type="EMBL" id="MBW87564.1"/>
    </source>
</evidence>
<protein>
    <submittedName>
        <fullName evidence="1">Uncharacterized protein</fullName>
    </submittedName>
</protein>
<name>A0A2P2J264_RHIMU</name>
<accession>A0A2P2J264</accession>
<reference evidence="1" key="1">
    <citation type="submission" date="2018-02" db="EMBL/GenBank/DDBJ databases">
        <title>Rhizophora mucronata_Transcriptome.</title>
        <authorList>
            <person name="Meera S.P."/>
            <person name="Sreeshan A."/>
            <person name="Augustine A."/>
        </authorList>
    </citation>
    <scope>NUCLEOTIDE SEQUENCE</scope>
    <source>
        <tissue evidence="1">Leaf</tissue>
    </source>
</reference>
<organism evidence="1">
    <name type="scientific">Rhizophora mucronata</name>
    <name type="common">Asiatic mangrove</name>
    <dbReference type="NCBI Taxonomy" id="61149"/>
    <lineage>
        <taxon>Eukaryota</taxon>
        <taxon>Viridiplantae</taxon>
        <taxon>Streptophyta</taxon>
        <taxon>Embryophyta</taxon>
        <taxon>Tracheophyta</taxon>
        <taxon>Spermatophyta</taxon>
        <taxon>Magnoliopsida</taxon>
        <taxon>eudicotyledons</taxon>
        <taxon>Gunneridae</taxon>
        <taxon>Pentapetalae</taxon>
        <taxon>rosids</taxon>
        <taxon>fabids</taxon>
        <taxon>Malpighiales</taxon>
        <taxon>Rhizophoraceae</taxon>
        <taxon>Rhizophora</taxon>
    </lineage>
</organism>
<proteinExistence type="predicted"/>
<dbReference type="EMBL" id="GGEC01007081">
    <property type="protein sequence ID" value="MBW87564.1"/>
    <property type="molecule type" value="Transcribed_RNA"/>
</dbReference>